<dbReference type="PANTHER" id="PTHR45348">
    <property type="entry name" value="HYPOTHETICAL OXIDOREDUCTASE (EUROFUNG)"/>
    <property type="match status" value="1"/>
</dbReference>
<dbReference type="Gene3D" id="3.90.180.10">
    <property type="entry name" value="Medium-chain alcohol dehydrogenases, catalytic domain"/>
    <property type="match status" value="1"/>
</dbReference>
<reference evidence="6 7" key="1">
    <citation type="journal article" date="2024" name="Microbiol. Resour. Announc.">
        <title>Genome annotations for the ascomycete fungi Trichoderma harzianum, Trichoderma aggressivum, and Purpureocillium lilacinum.</title>
        <authorList>
            <person name="Beijen E.P.W."/>
            <person name="Ohm R.A."/>
        </authorList>
    </citation>
    <scope>NUCLEOTIDE SEQUENCE [LARGE SCALE GENOMIC DNA]</scope>
    <source>
        <strain evidence="6 7">CBS 150709</strain>
    </source>
</reference>
<dbReference type="InterPro" id="IPR020843">
    <property type="entry name" value="ER"/>
</dbReference>
<dbReference type="InterPro" id="IPR013149">
    <property type="entry name" value="ADH-like_C"/>
</dbReference>
<organism evidence="6 7">
    <name type="scientific">Purpureocillium lilacinum</name>
    <name type="common">Paecilomyces lilacinus</name>
    <dbReference type="NCBI Taxonomy" id="33203"/>
    <lineage>
        <taxon>Eukaryota</taxon>
        <taxon>Fungi</taxon>
        <taxon>Dikarya</taxon>
        <taxon>Ascomycota</taxon>
        <taxon>Pezizomycotina</taxon>
        <taxon>Sordariomycetes</taxon>
        <taxon>Hypocreomycetidae</taxon>
        <taxon>Hypocreales</taxon>
        <taxon>Ophiocordycipitaceae</taxon>
        <taxon>Purpureocillium</taxon>
    </lineage>
</organism>
<evidence type="ECO:0000256" key="1">
    <source>
        <dbReference type="ARBA" id="ARBA00008072"/>
    </source>
</evidence>
<comment type="similarity">
    <text evidence="1">Belongs to the zinc-containing alcohol dehydrogenase family.</text>
</comment>
<accession>A0ABR0BQB4</accession>
<dbReference type="SUPFAM" id="SSF50129">
    <property type="entry name" value="GroES-like"/>
    <property type="match status" value="1"/>
</dbReference>
<dbReference type="InterPro" id="IPR013154">
    <property type="entry name" value="ADH-like_N"/>
</dbReference>
<keyword evidence="2" id="KW-0560">Oxidoreductase</keyword>
<evidence type="ECO:0000256" key="2">
    <source>
        <dbReference type="ARBA" id="ARBA00023002"/>
    </source>
</evidence>
<comment type="caution">
    <text evidence="6">The sequence shown here is derived from an EMBL/GenBank/DDBJ whole genome shotgun (WGS) entry which is preliminary data.</text>
</comment>
<dbReference type="Proteomes" id="UP001287286">
    <property type="component" value="Unassembled WGS sequence"/>
</dbReference>
<evidence type="ECO:0000256" key="3">
    <source>
        <dbReference type="SAM" id="MobiDB-lite"/>
    </source>
</evidence>
<dbReference type="SUPFAM" id="SSF51735">
    <property type="entry name" value="NAD(P)-binding Rossmann-fold domains"/>
    <property type="match status" value="1"/>
</dbReference>
<sequence length="582" mass="62953">MKHHLILLFAVLGAAHQAATEDKLYGVCNAADNTCALQQPHFLGRNEFGYAQFRYEEVIMPCDDATPVSYLPCYPFSPLSLLTPHNSSSNNRLCKAVSVCLNTELTYMHEYSAARNATTAAGTKTPARSSATAPQTNIDEPSTHHLCILYPVFHTQSQATPVRTSLGTKVHISRDTHSILARASTLPRQPPFGAPAMAATPAAAPLPATQRAVVMTGKRQPYAEMEAPVFAPQPGEVVVRVEWTASTPLDLHRADGGLLVPSWPAQTGGGGAAGTVVALGGSDANDAALKGLRVGDKVMAFAFHGGKEANHQEYITIPAYLAGRVPEGVSLQEASTVPVNLVTVFHTATTDLELELPWPIPQGWTPAAADAPILVWGASSSVGIYAVQVLRHWGYRQVLAVSSGRHHEYLRRVGATACFDYTKPDVVQSILAYARENGSGAGEPQVPYILDCIGSLEGTLRPLTSIAQRGSRVAVMLPVILKDATEEDEPEYEMDVSKCLPDKWAEGVILRGARTHFYLQNEFFKERLQPEIMPALLADKIIEPNKQRIVEGASMVERAQNALSLLRSKTVSGERLVWKVSD</sequence>
<evidence type="ECO:0000256" key="4">
    <source>
        <dbReference type="SAM" id="SignalP"/>
    </source>
</evidence>
<protein>
    <recommendedName>
        <fullName evidence="5">Enoyl reductase (ER) domain-containing protein</fullName>
    </recommendedName>
</protein>
<keyword evidence="4" id="KW-0732">Signal</keyword>
<evidence type="ECO:0000259" key="5">
    <source>
        <dbReference type="SMART" id="SM00829"/>
    </source>
</evidence>
<feature type="domain" description="Enoyl reductase (ER)" evidence="5">
    <location>
        <begin position="223"/>
        <end position="577"/>
    </location>
</feature>
<dbReference type="InterPro" id="IPR036291">
    <property type="entry name" value="NAD(P)-bd_dom_sf"/>
</dbReference>
<dbReference type="Pfam" id="PF08240">
    <property type="entry name" value="ADH_N"/>
    <property type="match status" value="1"/>
</dbReference>
<feature type="region of interest" description="Disordered" evidence="3">
    <location>
        <begin position="119"/>
        <end position="138"/>
    </location>
</feature>
<dbReference type="PANTHER" id="PTHR45348:SF3">
    <property type="entry name" value="ENOYL REDUCTASE (ER) DOMAIN-CONTAINING PROTEIN"/>
    <property type="match status" value="1"/>
</dbReference>
<name>A0ABR0BQB4_PURLI</name>
<evidence type="ECO:0000313" key="6">
    <source>
        <dbReference type="EMBL" id="KAK4086230.1"/>
    </source>
</evidence>
<dbReference type="InterPro" id="IPR047122">
    <property type="entry name" value="Trans-enoyl_RdTase-like"/>
</dbReference>
<gene>
    <name evidence="6" type="ORF">Purlil1_9315</name>
</gene>
<dbReference type="InterPro" id="IPR011032">
    <property type="entry name" value="GroES-like_sf"/>
</dbReference>
<feature type="chain" id="PRO_5045561986" description="Enoyl reductase (ER) domain-containing protein" evidence="4">
    <location>
        <begin position="21"/>
        <end position="582"/>
    </location>
</feature>
<keyword evidence="7" id="KW-1185">Reference proteome</keyword>
<feature type="signal peptide" evidence="4">
    <location>
        <begin position="1"/>
        <end position="20"/>
    </location>
</feature>
<evidence type="ECO:0000313" key="7">
    <source>
        <dbReference type="Proteomes" id="UP001287286"/>
    </source>
</evidence>
<dbReference type="CDD" id="cd08249">
    <property type="entry name" value="enoyl_reductase_like"/>
    <property type="match status" value="1"/>
</dbReference>
<dbReference type="EMBL" id="JAWRVI010000042">
    <property type="protein sequence ID" value="KAK4086230.1"/>
    <property type="molecule type" value="Genomic_DNA"/>
</dbReference>
<dbReference type="SMART" id="SM00829">
    <property type="entry name" value="PKS_ER"/>
    <property type="match status" value="1"/>
</dbReference>
<dbReference type="Gene3D" id="3.40.50.720">
    <property type="entry name" value="NAD(P)-binding Rossmann-like Domain"/>
    <property type="match status" value="1"/>
</dbReference>
<dbReference type="Pfam" id="PF00107">
    <property type="entry name" value="ADH_zinc_N"/>
    <property type="match status" value="1"/>
</dbReference>
<proteinExistence type="inferred from homology"/>